<keyword evidence="4" id="KW-1003">Cell membrane</keyword>
<dbReference type="CDD" id="cd00075">
    <property type="entry name" value="HATPase"/>
    <property type="match status" value="1"/>
</dbReference>
<evidence type="ECO:0000259" key="15">
    <source>
        <dbReference type="SMART" id="SM00388"/>
    </source>
</evidence>
<keyword evidence="12" id="KW-1133">Transmembrane helix</keyword>
<evidence type="ECO:0000259" key="13">
    <source>
        <dbReference type="SMART" id="SM00304"/>
    </source>
</evidence>
<dbReference type="RefSeq" id="WP_347438787.1">
    <property type="nucleotide sequence ID" value="NZ_CP089291.1"/>
</dbReference>
<keyword evidence="9" id="KW-0067">ATP-binding</keyword>
<dbReference type="EMBL" id="CP089291">
    <property type="protein sequence ID" value="UOF92102.1"/>
    <property type="molecule type" value="Genomic_DNA"/>
</dbReference>
<feature type="transmembrane region" description="Helical" evidence="12">
    <location>
        <begin position="177"/>
        <end position="200"/>
    </location>
</feature>
<keyword evidence="7" id="KW-0547">Nucleotide-binding</keyword>
<organism evidence="16 17">
    <name type="scientific">Fodinisporobacter ferrooxydans</name>
    <dbReference type="NCBI Taxonomy" id="2901836"/>
    <lineage>
        <taxon>Bacteria</taxon>
        <taxon>Bacillati</taxon>
        <taxon>Bacillota</taxon>
        <taxon>Bacilli</taxon>
        <taxon>Bacillales</taxon>
        <taxon>Alicyclobacillaceae</taxon>
        <taxon>Fodinisporobacter</taxon>
    </lineage>
</organism>
<dbReference type="SMART" id="SM00388">
    <property type="entry name" value="HisKA"/>
    <property type="match status" value="1"/>
</dbReference>
<dbReference type="Gene3D" id="1.10.287.130">
    <property type="match status" value="1"/>
</dbReference>
<evidence type="ECO:0000256" key="8">
    <source>
        <dbReference type="ARBA" id="ARBA00022777"/>
    </source>
</evidence>
<dbReference type="InterPro" id="IPR036890">
    <property type="entry name" value="HATPase_C_sf"/>
</dbReference>
<dbReference type="SUPFAM" id="SSF158472">
    <property type="entry name" value="HAMP domain-like"/>
    <property type="match status" value="1"/>
</dbReference>
<evidence type="ECO:0000256" key="1">
    <source>
        <dbReference type="ARBA" id="ARBA00000085"/>
    </source>
</evidence>
<keyword evidence="17" id="KW-1185">Reference proteome</keyword>
<dbReference type="InterPro" id="IPR036097">
    <property type="entry name" value="HisK_dim/P_sf"/>
</dbReference>
<evidence type="ECO:0000256" key="3">
    <source>
        <dbReference type="ARBA" id="ARBA00012438"/>
    </source>
</evidence>
<dbReference type="EC" id="2.7.13.3" evidence="3"/>
<dbReference type="SUPFAM" id="SSF55781">
    <property type="entry name" value="GAF domain-like"/>
    <property type="match status" value="1"/>
</dbReference>
<dbReference type="Pfam" id="PF02518">
    <property type="entry name" value="HATPase_c"/>
    <property type="match status" value="1"/>
</dbReference>
<keyword evidence="8 16" id="KW-0418">Kinase</keyword>
<evidence type="ECO:0000256" key="9">
    <source>
        <dbReference type="ARBA" id="ARBA00022840"/>
    </source>
</evidence>
<evidence type="ECO:0000256" key="7">
    <source>
        <dbReference type="ARBA" id="ARBA00022741"/>
    </source>
</evidence>
<dbReference type="SMART" id="SM00387">
    <property type="entry name" value="HATPase_c"/>
    <property type="match status" value="1"/>
</dbReference>
<dbReference type="InterPro" id="IPR029016">
    <property type="entry name" value="GAF-like_dom_sf"/>
</dbReference>
<evidence type="ECO:0000259" key="14">
    <source>
        <dbReference type="SMART" id="SM00387"/>
    </source>
</evidence>
<dbReference type="InterPro" id="IPR004358">
    <property type="entry name" value="Sig_transdc_His_kin-like_C"/>
</dbReference>
<evidence type="ECO:0000256" key="4">
    <source>
        <dbReference type="ARBA" id="ARBA00022475"/>
    </source>
</evidence>
<feature type="transmembrane region" description="Helical" evidence="12">
    <location>
        <begin position="12"/>
        <end position="33"/>
    </location>
</feature>
<dbReference type="InterPro" id="IPR003661">
    <property type="entry name" value="HisK_dim/P_dom"/>
</dbReference>
<reference evidence="16" key="1">
    <citation type="submission" date="2021-12" db="EMBL/GenBank/DDBJ databases">
        <title>Alicyclobacillaceae gen. nov., sp. nov., isolated from chalcocite enrichment system.</title>
        <authorList>
            <person name="Jiang Z."/>
        </authorList>
    </citation>
    <scope>NUCLEOTIDE SEQUENCE</scope>
    <source>
        <strain evidence="16">MYW30-H2</strain>
    </source>
</reference>
<evidence type="ECO:0000313" key="16">
    <source>
        <dbReference type="EMBL" id="UOF92102.1"/>
    </source>
</evidence>
<dbReference type="GO" id="GO:0016301">
    <property type="term" value="F:kinase activity"/>
    <property type="evidence" value="ECO:0007669"/>
    <property type="project" value="UniProtKB-KW"/>
</dbReference>
<evidence type="ECO:0000256" key="10">
    <source>
        <dbReference type="ARBA" id="ARBA00023012"/>
    </source>
</evidence>
<dbReference type="PANTHER" id="PTHR42878:SF7">
    <property type="entry name" value="SENSOR HISTIDINE KINASE GLRK"/>
    <property type="match status" value="1"/>
</dbReference>
<dbReference type="PANTHER" id="PTHR42878">
    <property type="entry name" value="TWO-COMPONENT HISTIDINE KINASE"/>
    <property type="match status" value="1"/>
</dbReference>
<dbReference type="PRINTS" id="PR00344">
    <property type="entry name" value="BCTRLSENSOR"/>
</dbReference>
<dbReference type="SUPFAM" id="SSF47384">
    <property type="entry name" value="Homodimeric domain of signal transducing histidine kinase"/>
    <property type="match status" value="1"/>
</dbReference>
<dbReference type="SMART" id="SM00304">
    <property type="entry name" value="HAMP"/>
    <property type="match status" value="1"/>
</dbReference>
<comment type="catalytic activity">
    <reaction evidence="1">
        <text>ATP + protein L-histidine = ADP + protein N-phospho-L-histidine.</text>
        <dbReference type="EC" id="2.7.13.3"/>
    </reaction>
</comment>
<evidence type="ECO:0000256" key="12">
    <source>
        <dbReference type="SAM" id="Phobius"/>
    </source>
</evidence>
<keyword evidence="10" id="KW-0902">Two-component regulatory system</keyword>
<sequence>MGRWSLFAKLTVLLVSTMFMTALVLGVVGSSLYRGFIVRDRQEILLEQGQTIADLLAKQAWSKTDMQAIINLSANARVSVYVFDQNAKMLVQSTNHTKNPDKNQDENWYNEFNKNLVKQALGGKIQLQSSDTTLQESTFFGPMNVTLDVAVPIRKNGQVTGAVVLRWFGLTHHLDGVYRLLIFAGIAAIIVTFVFSFYFLRRVSRPLREMNAIIHKMSKGDFSQKLEDRSKDEVGELAKAFNHMADELASLETMRREFIAHASHELRSPLTSIRGFAGAILDGTIPQNDQKTYLQRIHREVLRLGVLVDDLLDLSQLENKQTQMSENTMILSMPAIIREVIASLEPLLYEKKLQIQMELEDVCVYGEAGRIEQVMINLLTNAIHFSHMGGDIEIRVRKNPDQGFIEIKDYGQGIPKEELEKVFERFYKVDKARSSKNSGTGLGLSIAKRIVEMHGGRIGLESERGQWTRVWFTLPLVPDIE</sequence>
<evidence type="ECO:0000256" key="6">
    <source>
        <dbReference type="ARBA" id="ARBA00022679"/>
    </source>
</evidence>
<proteinExistence type="predicted"/>
<keyword evidence="6" id="KW-0808">Transferase</keyword>
<protein>
    <recommendedName>
        <fullName evidence="3">histidine kinase</fullName>
        <ecNumber evidence="3">2.7.13.3</ecNumber>
    </recommendedName>
</protein>
<keyword evidence="12" id="KW-0812">Transmembrane</keyword>
<dbReference type="CDD" id="cd06225">
    <property type="entry name" value="HAMP"/>
    <property type="match status" value="1"/>
</dbReference>
<evidence type="ECO:0000256" key="2">
    <source>
        <dbReference type="ARBA" id="ARBA00004651"/>
    </source>
</evidence>
<feature type="domain" description="HAMP" evidence="13">
    <location>
        <begin position="201"/>
        <end position="253"/>
    </location>
</feature>
<dbReference type="Gene3D" id="3.30.565.10">
    <property type="entry name" value="Histidine kinase-like ATPase, C-terminal domain"/>
    <property type="match status" value="1"/>
</dbReference>
<keyword evidence="11 12" id="KW-0472">Membrane</keyword>
<dbReference type="Gene3D" id="6.10.340.10">
    <property type="match status" value="1"/>
</dbReference>
<dbReference type="SUPFAM" id="SSF55874">
    <property type="entry name" value="ATPase domain of HSP90 chaperone/DNA topoisomerase II/histidine kinase"/>
    <property type="match status" value="1"/>
</dbReference>
<dbReference type="Proteomes" id="UP000830167">
    <property type="component" value="Chromosome"/>
</dbReference>
<dbReference type="Pfam" id="PF00672">
    <property type="entry name" value="HAMP"/>
    <property type="match status" value="1"/>
</dbReference>
<accession>A0ABY4CNP9</accession>
<dbReference type="InterPro" id="IPR003594">
    <property type="entry name" value="HATPase_dom"/>
</dbReference>
<dbReference type="CDD" id="cd00082">
    <property type="entry name" value="HisKA"/>
    <property type="match status" value="1"/>
</dbReference>
<dbReference type="InterPro" id="IPR003660">
    <property type="entry name" value="HAMP_dom"/>
</dbReference>
<feature type="domain" description="Histidine kinase/HSP90-like ATPase" evidence="14">
    <location>
        <begin position="366"/>
        <end position="478"/>
    </location>
</feature>
<comment type="subcellular location">
    <subcellularLocation>
        <location evidence="2">Cell membrane</location>
        <topology evidence="2">Multi-pass membrane protein</topology>
    </subcellularLocation>
</comment>
<evidence type="ECO:0000313" key="17">
    <source>
        <dbReference type="Proteomes" id="UP000830167"/>
    </source>
</evidence>
<evidence type="ECO:0000256" key="5">
    <source>
        <dbReference type="ARBA" id="ARBA00022553"/>
    </source>
</evidence>
<dbReference type="Pfam" id="PF00512">
    <property type="entry name" value="HisKA"/>
    <property type="match status" value="1"/>
</dbReference>
<keyword evidence="5" id="KW-0597">Phosphoprotein</keyword>
<dbReference type="InterPro" id="IPR050351">
    <property type="entry name" value="BphY/WalK/GraS-like"/>
</dbReference>
<evidence type="ECO:0000256" key="11">
    <source>
        <dbReference type="ARBA" id="ARBA00023136"/>
    </source>
</evidence>
<name>A0ABY4CNP9_9BACL</name>
<dbReference type="Gene3D" id="3.30.450.40">
    <property type="match status" value="1"/>
</dbReference>
<feature type="domain" description="Signal transduction histidine kinase dimerisation/phosphoacceptor" evidence="15">
    <location>
        <begin position="254"/>
        <end position="320"/>
    </location>
</feature>
<gene>
    <name evidence="16" type="ORF">LSG31_07825</name>
</gene>